<dbReference type="AlphaFoldDB" id="A0A7W3SWX3"/>
<evidence type="ECO:0000256" key="1">
    <source>
        <dbReference type="PIRSR" id="PIRSR640198-1"/>
    </source>
</evidence>
<proteinExistence type="predicted"/>
<feature type="active site" evidence="1">
    <location>
        <position position="189"/>
    </location>
</feature>
<dbReference type="PANTHER" id="PTHR13504">
    <property type="entry name" value="FIDO DOMAIN-CONTAINING PROTEIN DDB_G0283145"/>
    <property type="match status" value="1"/>
</dbReference>
<evidence type="ECO:0000313" key="6">
    <source>
        <dbReference type="Proteomes" id="UP000567067"/>
    </source>
</evidence>
<dbReference type="InterPro" id="IPR036597">
    <property type="entry name" value="Fido-like_dom_sf"/>
</dbReference>
<evidence type="ECO:0000313" key="5">
    <source>
        <dbReference type="EMBL" id="MBA9087443.1"/>
    </source>
</evidence>
<feature type="site" description="Important for autoinhibition of adenylyltransferase activity" evidence="3">
    <location>
        <position position="61"/>
    </location>
</feature>
<accession>A0A7W3SWX3</accession>
<feature type="domain" description="Fido" evidence="4">
    <location>
        <begin position="110"/>
        <end position="247"/>
    </location>
</feature>
<name>A0A7W3SWX3_9BACL</name>
<dbReference type="InterPro" id="IPR003812">
    <property type="entry name" value="Fido"/>
</dbReference>
<gene>
    <name evidence="5" type="ORF">FHR92_003928</name>
</gene>
<feature type="binding site" evidence="2">
    <location>
        <begin position="193"/>
        <end position="200"/>
    </location>
    <ligand>
        <name>ATP</name>
        <dbReference type="ChEBI" id="CHEBI:30616"/>
    </ligand>
</feature>
<dbReference type="PANTHER" id="PTHR13504:SF38">
    <property type="entry name" value="FIDO DOMAIN-CONTAINING PROTEIN"/>
    <property type="match status" value="1"/>
</dbReference>
<dbReference type="Gene3D" id="1.10.3290.10">
    <property type="entry name" value="Fido-like domain"/>
    <property type="match status" value="1"/>
</dbReference>
<dbReference type="Pfam" id="PF02661">
    <property type="entry name" value="Fic"/>
    <property type="match status" value="1"/>
</dbReference>
<keyword evidence="6" id="KW-1185">Reference proteome</keyword>
<dbReference type="InterPro" id="IPR040198">
    <property type="entry name" value="Fido_containing"/>
</dbReference>
<dbReference type="EMBL" id="JACJIP010000030">
    <property type="protein sequence ID" value="MBA9087443.1"/>
    <property type="molecule type" value="Genomic_DNA"/>
</dbReference>
<dbReference type="PROSITE" id="PS51459">
    <property type="entry name" value="FIDO"/>
    <property type="match status" value="1"/>
</dbReference>
<sequence>MFTSGKLTMKDAKYEGGELVFERIDEKKAAVDAKRPLPKYTVQSLREKLFLEWTYNSNAIEGNTLTLNETKVVLEGITVGGKTMREHLEVINHRDAISYVEDIVQKEEPFSEWQIKNLHRLVLKGIEDDYAGVYRNQQVFISGAVHTPPEPFKIQEQIDQLMHWYEHDAQSMHPIERGAMLHAIFVGIHPFVDGNGRTSRLLLNLELMKSGYPPIIIKVENRLAYYNALDKAHTSEDYRDFIELVATEVESSLDLYLSAV</sequence>
<keyword evidence="2" id="KW-0067">ATP-binding</keyword>
<evidence type="ECO:0000259" key="4">
    <source>
        <dbReference type="PROSITE" id="PS51459"/>
    </source>
</evidence>
<keyword evidence="2" id="KW-0547">Nucleotide-binding</keyword>
<evidence type="ECO:0000256" key="2">
    <source>
        <dbReference type="PIRSR" id="PIRSR640198-2"/>
    </source>
</evidence>
<protein>
    <submittedName>
        <fullName evidence="5">Fic family protein</fullName>
    </submittedName>
</protein>
<dbReference type="SUPFAM" id="SSF140931">
    <property type="entry name" value="Fic-like"/>
    <property type="match status" value="1"/>
</dbReference>
<reference evidence="5 6" key="1">
    <citation type="submission" date="2020-08" db="EMBL/GenBank/DDBJ databases">
        <title>Genomic Encyclopedia of Type Strains, Phase III (KMG-III): the genomes of soil and plant-associated and newly described type strains.</title>
        <authorList>
            <person name="Whitman W."/>
        </authorList>
    </citation>
    <scope>NUCLEOTIDE SEQUENCE [LARGE SCALE GENOMIC DNA]</scope>
    <source>
        <strain evidence="5 6">CECT 8693</strain>
    </source>
</reference>
<dbReference type="Proteomes" id="UP000567067">
    <property type="component" value="Unassembled WGS sequence"/>
</dbReference>
<comment type="caution">
    <text evidence="5">The sequence shown here is derived from an EMBL/GenBank/DDBJ whole genome shotgun (WGS) entry which is preliminary data.</text>
</comment>
<evidence type="ECO:0000256" key="3">
    <source>
        <dbReference type="PIRSR" id="PIRSR640198-3"/>
    </source>
</evidence>
<feature type="binding site" evidence="2">
    <location>
        <begin position="225"/>
        <end position="226"/>
    </location>
    <ligand>
        <name>ATP</name>
        <dbReference type="ChEBI" id="CHEBI:30616"/>
    </ligand>
</feature>
<dbReference type="GO" id="GO:0005524">
    <property type="term" value="F:ATP binding"/>
    <property type="evidence" value="ECO:0007669"/>
    <property type="project" value="UniProtKB-KW"/>
</dbReference>
<organism evidence="5 6">
    <name type="scientific">Fontibacillus solani</name>
    <dbReference type="NCBI Taxonomy" id="1572857"/>
    <lineage>
        <taxon>Bacteria</taxon>
        <taxon>Bacillati</taxon>
        <taxon>Bacillota</taxon>
        <taxon>Bacilli</taxon>
        <taxon>Bacillales</taxon>
        <taxon>Paenibacillaceae</taxon>
        <taxon>Fontibacillus</taxon>
    </lineage>
</organism>